<proteinExistence type="predicted"/>
<dbReference type="Proteomes" id="UP000324800">
    <property type="component" value="Unassembled WGS sequence"/>
</dbReference>
<comment type="caution">
    <text evidence="2">The sequence shown here is derived from an EMBL/GenBank/DDBJ whole genome shotgun (WGS) entry which is preliminary data.</text>
</comment>
<evidence type="ECO:0000313" key="3">
    <source>
        <dbReference type="Proteomes" id="UP000324800"/>
    </source>
</evidence>
<sequence length="68" mass="7417">MGIQMLVLRRVGGQDNQEEEGVTGADGNEEGNEYAGLRVDTYNEGDIKQVFDVQGVLAVVAGRTDIYR</sequence>
<feature type="region of interest" description="Disordered" evidence="1">
    <location>
        <begin position="11"/>
        <end position="32"/>
    </location>
</feature>
<reference evidence="2 3" key="1">
    <citation type="submission" date="2019-03" db="EMBL/GenBank/DDBJ databases">
        <title>Single cell metagenomics reveals metabolic interactions within the superorganism composed of flagellate Streblomastix strix and complex community of Bacteroidetes bacteria on its surface.</title>
        <authorList>
            <person name="Treitli S.C."/>
            <person name="Kolisko M."/>
            <person name="Husnik F."/>
            <person name="Keeling P."/>
            <person name="Hampl V."/>
        </authorList>
    </citation>
    <scope>NUCLEOTIDE SEQUENCE [LARGE SCALE GENOMIC DNA]</scope>
    <source>
        <strain evidence="2">ST1C</strain>
    </source>
</reference>
<dbReference type="AlphaFoldDB" id="A0A5J4WFY3"/>
<evidence type="ECO:0000313" key="2">
    <source>
        <dbReference type="EMBL" id="KAA6393543.1"/>
    </source>
</evidence>
<name>A0A5J4WFY3_9EUKA</name>
<feature type="compositionally biased region" description="Acidic residues" evidence="1">
    <location>
        <begin position="16"/>
        <end position="32"/>
    </location>
</feature>
<gene>
    <name evidence="2" type="ORF">EZS28_010932</name>
</gene>
<dbReference type="EMBL" id="SNRW01002201">
    <property type="protein sequence ID" value="KAA6393543.1"/>
    <property type="molecule type" value="Genomic_DNA"/>
</dbReference>
<protein>
    <submittedName>
        <fullName evidence="2">Uncharacterized protein</fullName>
    </submittedName>
</protein>
<evidence type="ECO:0000256" key="1">
    <source>
        <dbReference type="SAM" id="MobiDB-lite"/>
    </source>
</evidence>
<accession>A0A5J4WFY3</accession>
<organism evidence="2 3">
    <name type="scientific">Streblomastix strix</name>
    <dbReference type="NCBI Taxonomy" id="222440"/>
    <lineage>
        <taxon>Eukaryota</taxon>
        <taxon>Metamonada</taxon>
        <taxon>Preaxostyla</taxon>
        <taxon>Oxymonadida</taxon>
        <taxon>Streblomastigidae</taxon>
        <taxon>Streblomastix</taxon>
    </lineage>
</organism>